<evidence type="ECO:0000313" key="1">
    <source>
        <dbReference type="EMBL" id="QJA95915.1"/>
    </source>
</evidence>
<proteinExistence type="predicted"/>
<dbReference type="EMBL" id="MT143355">
    <property type="protein sequence ID" value="QJA95915.1"/>
    <property type="molecule type" value="Genomic_DNA"/>
</dbReference>
<organism evidence="1">
    <name type="scientific">viral metagenome</name>
    <dbReference type="NCBI Taxonomy" id="1070528"/>
    <lineage>
        <taxon>unclassified sequences</taxon>
        <taxon>metagenomes</taxon>
        <taxon>organismal metagenomes</taxon>
    </lineage>
</organism>
<accession>A0A6M3LTP1</accession>
<name>A0A6M3LTP1_9ZZZZ</name>
<gene>
    <name evidence="1" type="ORF">MM415B05062_0005</name>
</gene>
<reference evidence="1" key="1">
    <citation type="submission" date="2020-03" db="EMBL/GenBank/DDBJ databases">
        <title>The deep terrestrial virosphere.</title>
        <authorList>
            <person name="Holmfeldt K."/>
            <person name="Nilsson E."/>
            <person name="Simone D."/>
            <person name="Lopez-Fernandez M."/>
            <person name="Wu X."/>
            <person name="de Brujin I."/>
            <person name="Lundin D."/>
            <person name="Andersson A."/>
            <person name="Bertilsson S."/>
            <person name="Dopson M."/>
        </authorList>
    </citation>
    <scope>NUCLEOTIDE SEQUENCE</scope>
    <source>
        <strain evidence="1">MM415B05062</strain>
    </source>
</reference>
<dbReference type="AlphaFoldDB" id="A0A6M3LTP1"/>
<protein>
    <submittedName>
        <fullName evidence="1">Uncharacterized protein</fullName>
    </submittedName>
</protein>
<sequence length="90" mass="9487">MGGYPVTTIERLRTLLAEATPGPWAVMDGWGTNIVPEARRHLLLGGAYRTSPLGTVGIGKERIGTVGPVASDEETTEFQRKVAAVGGVKP</sequence>